<name>A0A3P2RDP0_WEIVI</name>
<evidence type="ECO:0000313" key="7">
    <source>
        <dbReference type="Proteomes" id="UP000275836"/>
    </source>
</evidence>
<reference evidence="6 7" key="1">
    <citation type="submission" date="2018-10" db="EMBL/GenBank/DDBJ databases">
        <title>Draft genome sequence of Weissella viridescens UCO-SMC3.</title>
        <authorList>
            <person name="Garcia-Cancino A."/>
            <person name="Espinoza-Monje M."/>
            <person name="Albarracin L."/>
            <person name="Garcia-Castillo V."/>
            <person name="Campos-Martin J."/>
            <person name="Nakano Y."/>
            <person name="Guitierrez-Zamorano C."/>
            <person name="Ikeda-Ohtsubo W."/>
            <person name="Morita H."/>
            <person name="Kitazawa H."/>
            <person name="Villena J."/>
        </authorList>
    </citation>
    <scope>NUCLEOTIDE SEQUENCE [LARGE SCALE GENOMIC DNA]</scope>
    <source>
        <strain evidence="6 7">UCO-SMC3</strain>
    </source>
</reference>
<keyword evidence="4" id="KW-0456">Lyase</keyword>
<accession>A0A3P2RDP0</accession>
<dbReference type="PANTHER" id="PTHR43699:SF1">
    <property type="entry name" value="3-DEHYDROQUINATE DEHYDRATASE"/>
    <property type="match status" value="1"/>
</dbReference>
<dbReference type="SUPFAM" id="SSF51569">
    <property type="entry name" value="Aldolase"/>
    <property type="match status" value="1"/>
</dbReference>
<sequence>MSKALKIGTALATPQRPLIAVPMLVADEAMFQAQINQFNQCQADIIEWRIDAWHIFFDLIKIMPKLLAQFNKPVLVTYRTQAEGGQAVFDQQLYHQLNLLAVTNGASAIDIEVDHLDMMTDICALAEQKQVTVIGSKHCFDLEQPAVHTILAEMVQLPVDVVKFAESVQTSAEAQTLLMVTQSVAAKTEKPLITIAMGVAGQRSRMEGYQFGSQLTFGSLTETSAPGQLQLFELLNLLGPSAN</sequence>
<comment type="catalytic activity">
    <reaction evidence="1">
        <text>3-dehydroquinate = 3-dehydroshikimate + H2O</text>
        <dbReference type="Rhea" id="RHEA:21096"/>
        <dbReference type="ChEBI" id="CHEBI:15377"/>
        <dbReference type="ChEBI" id="CHEBI:16630"/>
        <dbReference type="ChEBI" id="CHEBI:32364"/>
        <dbReference type="EC" id="4.2.1.10"/>
    </reaction>
</comment>
<dbReference type="OrthoDB" id="9813659at2"/>
<keyword evidence="5" id="KW-0704">Schiff base</keyword>
<comment type="caution">
    <text evidence="6">The sequence shown here is derived from an EMBL/GenBank/DDBJ whole genome shotgun (WGS) entry which is preliminary data.</text>
</comment>
<organism evidence="6 7">
    <name type="scientific">Weissella viridescens</name>
    <name type="common">Lactobacillus viridescens</name>
    <dbReference type="NCBI Taxonomy" id="1629"/>
    <lineage>
        <taxon>Bacteria</taxon>
        <taxon>Bacillati</taxon>
        <taxon>Bacillota</taxon>
        <taxon>Bacilli</taxon>
        <taxon>Lactobacillales</taxon>
        <taxon>Lactobacillaceae</taxon>
        <taxon>Weissella</taxon>
    </lineage>
</organism>
<dbReference type="GO" id="GO:0046279">
    <property type="term" value="P:3,4-dihydroxybenzoate biosynthetic process"/>
    <property type="evidence" value="ECO:0007669"/>
    <property type="project" value="TreeGrafter"/>
</dbReference>
<dbReference type="CDD" id="cd00502">
    <property type="entry name" value="DHQase_I"/>
    <property type="match status" value="1"/>
</dbReference>
<dbReference type="PANTHER" id="PTHR43699">
    <property type="entry name" value="3-DEHYDROQUINATE DEHYDRATASE"/>
    <property type="match status" value="1"/>
</dbReference>
<evidence type="ECO:0000256" key="2">
    <source>
        <dbReference type="ARBA" id="ARBA00012060"/>
    </source>
</evidence>
<proteinExistence type="predicted"/>
<dbReference type="EMBL" id="RHGY01000005">
    <property type="protein sequence ID" value="RRG17876.1"/>
    <property type="molecule type" value="Genomic_DNA"/>
</dbReference>
<dbReference type="Pfam" id="PF01487">
    <property type="entry name" value="DHquinase_I"/>
    <property type="match status" value="1"/>
</dbReference>
<evidence type="ECO:0000256" key="5">
    <source>
        <dbReference type="ARBA" id="ARBA00023270"/>
    </source>
</evidence>
<dbReference type="Proteomes" id="UP000275836">
    <property type="component" value="Unassembled WGS sequence"/>
</dbReference>
<protein>
    <recommendedName>
        <fullName evidence="2">3-dehydroquinate dehydratase</fullName>
        <ecNumber evidence="2">4.2.1.10</ecNumber>
    </recommendedName>
</protein>
<dbReference type="EC" id="4.2.1.10" evidence="2"/>
<dbReference type="GO" id="GO:0009073">
    <property type="term" value="P:aromatic amino acid family biosynthetic process"/>
    <property type="evidence" value="ECO:0007669"/>
    <property type="project" value="UniProtKB-KW"/>
</dbReference>
<dbReference type="InterPro" id="IPR050146">
    <property type="entry name" value="Type-I_3-dehydroquinase"/>
</dbReference>
<dbReference type="InterPro" id="IPR001381">
    <property type="entry name" value="DHquinase_I"/>
</dbReference>
<keyword evidence="3" id="KW-0028">Amino-acid biosynthesis</keyword>
<evidence type="ECO:0000313" key="6">
    <source>
        <dbReference type="EMBL" id="RRG17876.1"/>
    </source>
</evidence>
<dbReference type="InterPro" id="IPR013785">
    <property type="entry name" value="Aldolase_TIM"/>
</dbReference>
<dbReference type="RefSeq" id="WP_124943385.1">
    <property type="nucleotide sequence ID" value="NZ_RHGY01000005.1"/>
</dbReference>
<evidence type="ECO:0000256" key="1">
    <source>
        <dbReference type="ARBA" id="ARBA00001864"/>
    </source>
</evidence>
<dbReference type="AlphaFoldDB" id="A0A3P2RDP0"/>
<keyword evidence="3" id="KW-0057">Aromatic amino acid biosynthesis</keyword>
<dbReference type="GO" id="GO:0003855">
    <property type="term" value="F:3-dehydroquinate dehydratase activity"/>
    <property type="evidence" value="ECO:0007669"/>
    <property type="project" value="UniProtKB-EC"/>
</dbReference>
<evidence type="ECO:0000256" key="3">
    <source>
        <dbReference type="ARBA" id="ARBA00023141"/>
    </source>
</evidence>
<gene>
    <name evidence="6" type="ORF">D3P96_05610</name>
</gene>
<dbReference type="Gene3D" id="3.20.20.70">
    <property type="entry name" value="Aldolase class I"/>
    <property type="match status" value="1"/>
</dbReference>
<evidence type="ECO:0000256" key="4">
    <source>
        <dbReference type="ARBA" id="ARBA00023239"/>
    </source>
</evidence>